<reference evidence="3" key="1">
    <citation type="submission" date="2017-01" db="EMBL/GenBank/DDBJ databases">
        <authorList>
            <person name="Wang Y."/>
            <person name="White M."/>
            <person name="Kvist S."/>
            <person name="Moncalvo J.-M."/>
        </authorList>
    </citation>
    <scope>NUCLEOTIDE SEQUENCE [LARGE SCALE GENOMIC DNA]</scope>
    <source>
        <strain evidence="3">ID-206-W2</strain>
    </source>
</reference>
<evidence type="ECO:0000313" key="3">
    <source>
        <dbReference type="Proteomes" id="UP000187429"/>
    </source>
</evidence>
<organism evidence="2 3">
    <name type="scientific">Smittium culicis</name>
    <dbReference type="NCBI Taxonomy" id="133412"/>
    <lineage>
        <taxon>Eukaryota</taxon>
        <taxon>Fungi</taxon>
        <taxon>Fungi incertae sedis</taxon>
        <taxon>Zoopagomycota</taxon>
        <taxon>Kickxellomycotina</taxon>
        <taxon>Harpellomycetes</taxon>
        <taxon>Harpellales</taxon>
        <taxon>Legeriomycetaceae</taxon>
        <taxon>Smittium</taxon>
    </lineage>
</organism>
<comment type="caution">
    <text evidence="2">The sequence shown here is derived from an EMBL/GenBank/DDBJ whole genome shotgun (WGS) entry which is preliminary data.</text>
</comment>
<dbReference type="EMBL" id="LSSM01002510">
    <property type="protein sequence ID" value="OMJ21471.1"/>
    <property type="molecule type" value="Genomic_DNA"/>
</dbReference>
<dbReference type="Proteomes" id="UP000187429">
    <property type="component" value="Unassembled WGS sequence"/>
</dbReference>
<protein>
    <submittedName>
        <fullName evidence="2">Uncharacterized protein</fullName>
    </submittedName>
</protein>
<dbReference type="AlphaFoldDB" id="A0A1R1Y3B4"/>
<evidence type="ECO:0000313" key="2">
    <source>
        <dbReference type="EMBL" id="OMJ21471.1"/>
    </source>
</evidence>
<sequence length="311" mass="35038">MTSLNVLSLEPPKSYNEIDRTQIDYSNNISQPKNHKSEKSNSINPSIDSLLFKDHINRAYTADTFEITESALEIKEPDDTFISHLKEHNSYLKKQVIKNNILIDRANLNNALMRKHHYYGYEKDHLRSKTASSSITSKLRSKNGDFSKFGTDYTPNIQSKKSNIHKSVNRSRNYKQNKGLLINAIKKVTSPLNKGDAEKVSYADLQPNNLNSSISLFFKSQSKSAVSSKSLASNFSSNSKNDPKNSWMSSSSSLSGLIDKISKLETAQDSKIGVELSTAKTFNYKDRKIDVDAKLTPNTLKHVKNIRKKLG</sequence>
<keyword evidence="3" id="KW-1185">Reference proteome</keyword>
<dbReference type="OrthoDB" id="5585331at2759"/>
<gene>
    <name evidence="2" type="ORF">AYI69_g5789</name>
</gene>
<accession>A0A1R1Y3B4</accession>
<evidence type="ECO:0000256" key="1">
    <source>
        <dbReference type="SAM" id="MobiDB-lite"/>
    </source>
</evidence>
<proteinExistence type="predicted"/>
<name>A0A1R1Y3B4_9FUNG</name>
<feature type="region of interest" description="Disordered" evidence="1">
    <location>
        <begin position="18"/>
        <end position="43"/>
    </location>
</feature>
<feature type="compositionally biased region" description="Polar residues" evidence="1">
    <location>
        <begin position="23"/>
        <end position="32"/>
    </location>
</feature>